<comment type="caution">
    <text evidence="2">The sequence shown here is derived from an EMBL/GenBank/DDBJ whole genome shotgun (WGS) entry which is preliminary data.</text>
</comment>
<feature type="compositionally biased region" description="Basic residues" evidence="1">
    <location>
        <begin position="138"/>
        <end position="148"/>
    </location>
</feature>
<proteinExistence type="predicted"/>
<dbReference type="Proteomes" id="UP000619486">
    <property type="component" value="Unassembled WGS sequence"/>
</dbReference>
<accession>A0A918LLA1</accession>
<protein>
    <submittedName>
        <fullName evidence="2">Uncharacterized protein</fullName>
    </submittedName>
</protein>
<reference evidence="2" key="1">
    <citation type="journal article" date="2014" name="Int. J. Syst. Evol. Microbiol.">
        <title>Complete genome sequence of Corynebacterium casei LMG S-19264T (=DSM 44701T), isolated from a smear-ripened cheese.</title>
        <authorList>
            <consortium name="US DOE Joint Genome Institute (JGI-PGF)"/>
            <person name="Walter F."/>
            <person name="Albersmeier A."/>
            <person name="Kalinowski J."/>
            <person name="Ruckert C."/>
        </authorList>
    </citation>
    <scope>NUCLEOTIDE SEQUENCE</scope>
    <source>
        <strain evidence="2">JCM 3172</strain>
    </source>
</reference>
<feature type="compositionally biased region" description="Basic and acidic residues" evidence="1">
    <location>
        <begin position="56"/>
        <end position="72"/>
    </location>
</feature>
<dbReference type="AlphaFoldDB" id="A0A918LLA1"/>
<evidence type="ECO:0000313" key="2">
    <source>
        <dbReference type="EMBL" id="GGT15982.1"/>
    </source>
</evidence>
<name>A0A918LLA1_9ACTN</name>
<feature type="compositionally biased region" description="Basic and acidic residues" evidence="1">
    <location>
        <begin position="1"/>
        <end position="11"/>
    </location>
</feature>
<evidence type="ECO:0000256" key="1">
    <source>
        <dbReference type="SAM" id="MobiDB-lite"/>
    </source>
</evidence>
<reference evidence="2" key="2">
    <citation type="submission" date="2020-09" db="EMBL/GenBank/DDBJ databases">
        <authorList>
            <person name="Sun Q."/>
            <person name="Ohkuma M."/>
        </authorList>
    </citation>
    <scope>NUCLEOTIDE SEQUENCE</scope>
    <source>
        <strain evidence="2">JCM 3172</strain>
    </source>
</reference>
<evidence type="ECO:0000313" key="3">
    <source>
        <dbReference type="Proteomes" id="UP000619486"/>
    </source>
</evidence>
<gene>
    <name evidence="2" type="ORF">GCM10014713_06070</name>
</gene>
<organism evidence="2 3">
    <name type="scientific">Streptomyces purpureus</name>
    <dbReference type="NCBI Taxonomy" id="1951"/>
    <lineage>
        <taxon>Bacteria</taxon>
        <taxon>Bacillati</taxon>
        <taxon>Actinomycetota</taxon>
        <taxon>Actinomycetes</taxon>
        <taxon>Kitasatosporales</taxon>
        <taxon>Streptomycetaceae</taxon>
        <taxon>Streptomyces</taxon>
    </lineage>
</organism>
<feature type="region of interest" description="Disordered" evidence="1">
    <location>
        <begin position="128"/>
        <end position="148"/>
    </location>
</feature>
<sequence length="148" mass="15668">MKSRIYADGRSRFVPPGPVARRKREPGAIPGLSRSGEWERTPSEALGSIRGPGKRRPVDVRRKSGGRAHESEDLPTAHVRSARAVHGDLEGWVGGAGGSARVGAWPSPRCPGTLGAGTAREDMHVITAPGGGADRRPVHVRPPHGVRC</sequence>
<dbReference type="EMBL" id="BMQQ01000001">
    <property type="protein sequence ID" value="GGT15982.1"/>
    <property type="molecule type" value="Genomic_DNA"/>
</dbReference>
<feature type="region of interest" description="Disordered" evidence="1">
    <location>
        <begin position="1"/>
        <end position="79"/>
    </location>
</feature>
<keyword evidence="3" id="KW-1185">Reference proteome</keyword>